<sequence length="249" mass="27709">MISLSPPKGDGVEVEGGGEEESALSDRYIITSERVEENHSSLKEGKSEGYEKGRQLKVLLGITGSVATIKALELIQALLNYAKGRSLSLQLRVVATANAARFLVDEEKLPWRILRDEDEWRSWKKRGDPVLHIELRRWADAFLIAPLSANSLAKIANGICDNLVTCVARAWDFTRPFVVFPAMNTLMWEHPITSRQVDILRSFGVKIVPPTEKVLMCGDKGIGAFPPVPDVVAEFYEEVSERLSFLGSE</sequence>
<organism evidence="5 6">
    <name type="scientific">Cystoisospora suis</name>
    <dbReference type="NCBI Taxonomy" id="483139"/>
    <lineage>
        <taxon>Eukaryota</taxon>
        <taxon>Sar</taxon>
        <taxon>Alveolata</taxon>
        <taxon>Apicomplexa</taxon>
        <taxon>Conoidasida</taxon>
        <taxon>Coccidia</taxon>
        <taxon>Eucoccidiorida</taxon>
        <taxon>Eimeriorina</taxon>
        <taxon>Sarcocystidae</taxon>
        <taxon>Cystoisospora</taxon>
    </lineage>
</organism>
<dbReference type="VEuPathDB" id="ToxoDB:CSUI_008231"/>
<comment type="similarity">
    <text evidence="2">Belongs to the HFCD (homooligomeric flavin containing Cys decarboxylase) superfamily.</text>
</comment>
<dbReference type="PANTHER" id="PTHR14359:SF6">
    <property type="entry name" value="PHOSPHOPANTOTHENOYLCYSTEINE DECARBOXYLASE"/>
    <property type="match status" value="1"/>
</dbReference>
<evidence type="ECO:0000313" key="5">
    <source>
        <dbReference type="EMBL" id="PHJ17945.1"/>
    </source>
</evidence>
<gene>
    <name evidence="5" type="ORF">CSUI_008231</name>
</gene>
<dbReference type="Proteomes" id="UP000221165">
    <property type="component" value="Unassembled WGS sequence"/>
</dbReference>
<evidence type="ECO:0000256" key="2">
    <source>
        <dbReference type="ARBA" id="ARBA00038350"/>
    </source>
</evidence>
<dbReference type="GO" id="GO:0010181">
    <property type="term" value="F:FMN binding"/>
    <property type="evidence" value="ECO:0007669"/>
    <property type="project" value="TreeGrafter"/>
</dbReference>
<evidence type="ECO:0000256" key="3">
    <source>
        <dbReference type="SAM" id="MobiDB-lite"/>
    </source>
</evidence>
<dbReference type="OrthoDB" id="1532798at2759"/>
<reference evidence="5 6" key="1">
    <citation type="journal article" date="2017" name="Int. J. Parasitol.">
        <title>The genome of the protozoan parasite Cystoisospora suis and a reverse vaccinology approach to identify vaccine candidates.</title>
        <authorList>
            <person name="Palmieri N."/>
            <person name="Shrestha A."/>
            <person name="Ruttkowski B."/>
            <person name="Beck T."/>
            <person name="Vogl C."/>
            <person name="Tomley F."/>
            <person name="Blake D.P."/>
            <person name="Joachim A."/>
        </authorList>
    </citation>
    <scope>NUCLEOTIDE SEQUENCE [LARGE SCALE GENOMIC DNA]</scope>
    <source>
        <strain evidence="5 6">Wien I</strain>
    </source>
</reference>
<accession>A0A2C6KN59</accession>
<feature type="domain" description="Flavoprotein" evidence="4">
    <location>
        <begin position="57"/>
        <end position="232"/>
    </location>
</feature>
<evidence type="ECO:0000313" key="6">
    <source>
        <dbReference type="Proteomes" id="UP000221165"/>
    </source>
</evidence>
<feature type="region of interest" description="Disordered" evidence="3">
    <location>
        <begin position="1"/>
        <end position="23"/>
    </location>
</feature>
<dbReference type="RefSeq" id="XP_067919659.1">
    <property type="nucleotide sequence ID" value="XM_068068365.1"/>
</dbReference>
<dbReference type="GO" id="GO:0071513">
    <property type="term" value="C:phosphopantothenoylcysteine decarboxylase complex"/>
    <property type="evidence" value="ECO:0007669"/>
    <property type="project" value="TreeGrafter"/>
</dbReference>
<name>A0A2C6KN59_9APIC</name>
<dbReference type="Gene3D" id="3.40.50.1950">
    <property type="entry name" value="Flavin prenyltransferase-like"/>
    <property type="match status" value="1"/>
</dbReference>
<protein>
    <submittedName>
        <fullName evidence="5">Phosphopantothenoylcysteine decarboxylase isoform x1</fullName>
    </submittedName>
</protein>
<keyword evidence="1" id="KW-0173">Coenzyme A biosynthesis</keyword>
<dbReference type="EMBL" id="MIGC01004560">
    <property type="protein sequence ID" value="PHJ17945.1"/>
    <property type="molecule type" value="Genomic_DNA"/>
</dbReference>
<dbReference type="PANTHER" id="PTHR14359">
    <property type="entry name" value="HOMO-OLIGOMERIC FLAVIN CONTAINING CYS DECARBOXYLASE FAMILY"/>
    <property type="match status" value="1"/>
</dbReference>
<dbReference type="SUPFAM" id="SSF52507">
    <property type="entry name" value="Homo-oligomeric flavin-containing Cys decarboxylases, HFCD"/>
    <property type="match status" value="1"/>
</dbReference>
<dbReference type="GO" id="GO:0015937">
    <property type="term" value="P:coenzyme A biosynthetic process"/>
    <property type="evidence" value="ECO:0007669"/>
    <property type="project" value="UniProtKB-KW"/>
</dbReference>
<dbReference type="InterPro" id="IPR036551">
    <property type="entry name" value="Flavin_trans-like"/>
</dbReference>
<keyword evidence="6" id="KW-1185">Reference proteome</keyword>
<dbReference type="GO" id="GO:0004633">
    <property type="term" value="F:phosphopantothenoylcysteine decarboxylase activity"/>
    <property type="evidence" value="ECO:0007669"/>
    <property type="project" value="TreeGrafter"/>
</dbReference>
<dbReference type="AlphaFoldDB" id="A0A2C6KN59"/>
<evidence type="ECO:0000256" key="1">
    <source>
        <dbReference type="ARBA" id="ARBA00022993"/>
    </source>
</evidence>
<feature type="compositionally biased region" description="Acidic residues" evidence="3">
    <location>
        <begin position="12"/>
        <end position="23"/>
    </location>
</feature>
<proteinExistence type="inferred from homology"/>
<dbReference type="Pfam" id="PF02441">
    <property type="entry name" value="Flavoprotein"/>
    <property type="match status" value="1"/>
</dbReference>
<evidence type="ECO:0000259" key="4">
    <source>
        <dbReference type="Pfam" id="PF02441"/>
    </source>
</evidence>
<dbReference type="InterPro" id="IPR003382">
    <property type="entry name" value="Flavoprotein"/>
</dbReference>
<comment type="caution">
    <text evidence="5">The sequence shown here is derived from an EMBL/GenBank/DDBJ whole genome shotgun (WGS) entry which is preliminary data.</text>
</comment>
<dbReference type="GeneID" id="94431576"/>